<dbReference type="Pfam" id="PF00756">
    <property type="entry name" value="Esterase"/>
    <property type="match status" value="1"/>
</dbReference>
<keyword evidence="3" id="KW-1185">Reference proteome</keyword>
<dbReference type="InterPro" id="IPR000801">
    <property type="entry name" value="Esterase-like"/>
</dbReference>
<dbReference type="EMBL" id="CP011390">
    <property type="protein sequence ID" value="ANE52847.1"/>
    <property type="molecule type" value="Genomic_DNA"/>
</dbReference>
<protein>
    <recommendedName>
        <fullName evidence="1">CBM20 domain-containing protein</fullName>
    </recommendedName>
</protein>
<dbReference type="SUPFAM" id="SSF81296">
    <property type="entry name" value="E set domains"/>
    <property type="match status" value="1"/>
</dbReference>
<dbReference type="STRING" id="1492898.SY85_22580"/>
<evidence type="ECO:0000259" key="1">
    <source>
        <dbReference type="SMART" id="SM01065"/>
    </source>
</evidence>
<dbReference type="Gene3D" id="2.60.40.10">
    <property type="entry name" value="Immunoglobulins"/>
    <property type="match status" value="1"/>
</dbReference>
<reference evidence="3" key="1">
    <citation type="submission" date="2015-01" db="EMBL/GenBank/DDBJ databases">
        <title>Flavisolibacter sp./LCS9/ whole genome sequencing.</title>
        <authorList>
            <person name="Kim M.K."/>
            <person name="Srinivasan S."/>
            <person name="Lee J.-J."/>
        </authorList>
    </citation>
    <scope>NUCLEOTIDE SEQUENCE [LARGE SCALE GENOMIC DNA]</scope>
    <source>
        <strain evidence="3">LCS9</strain>
    </source>
</reference>
<dbReference type="PANTHER" id="PTHR48098:SF6">
    <property type="entry name" value="FERRI-BACILLIBACTIN ESTERASE BESA"/>
    <property type="match status" value="1"/>
</dbReference>
<dbReference type="AlphaFoldDB" id="A0A172U1G5"/>
<dbReference type="SUPFAM" id="SSF53474">
    <property type="entry name" value="alpha/beta-Hydrolases"/>
    <property type="match status" value="1"/>
</dbReference>
<dbReference type="Proteomes" id="UP000077177">
    <property type="component" value="Chromosome"/>
</dbReference>
<dbReference type="OrthoDB" id="9803578at2"/>
<organism evidence="2 3">
    <name type="scientific">Flavisolibacter tropicus</name>
    <dbReference type="NCBI Taxonomy" id="1492898"/>
    <lineage>
        <taxon>Bacteria</taxon>
        <taxon>Pseudomonadati</taxon>
        <taxon>Bacteroidota</taxon>
        <taxon>Chitinophagia</taxon>
        <taxon>Chitinophagales</taxon>
        <taxon>Chitinophagaceae</taxon>
        <taxon>Flavisolibacter</taxon>
    </lineage>
</organism>
<evidence type="ECO:0000313" key="3">
    <source>
        <dbReference type="Proteomes" id="UP000077177"/>
    </source>
</evidence>
<accession>A0A172U1G5</accession>
<reference evidence="2 3" key="2">
    <citation type="journal article" date="2016" name="Int. J. Syst. Evol. Microbiol.">
        <title>Flavisolibacter tropicus sp. nov., isolated from tropical soil.</title>
        <authorList>
            <person name="Lee J.J."/>
            <person name="Kang M.S."/>
            <person name="Kim G.S."/>
            <person name="Lee C.S."/>
            <person name="Lim S."/>
            <person name="Lee J."/>
            <person name="Roh S.H."/>
            <person name="Kang H."/>
            <person name="Ha J.M."/>
            <person name="Bae S."/>
            <person name="Jung H.Y."/>
            <person name="Kim M.K."/>
        </authorList>
    </citation>
    <scope>NUCLEOTIDE SEQUENCE [LARGE SCALE GENOMIC DNA]</scope>
    <source>
        <strain evidence="2 3">LCS9</strain>
    </source>
</reference>
<evidence type="ECO:0000313" key="2">
    <source>
        <dbReference type="EMBL" id="ANE52847.1"/>
    </source>
</evidence>
<dbReference type="RefSeq" id="WP_066408038.1">
    <property type="nucleotide sequence ID" value="NZ_CP011390.1"/>
</dbReference>
<name>A0A172U1G5_9BACT</name>
<dbReference type="GO" id="GO:2001070">
    <property type="term" value="F:starch binding"/>
    <property type="evidence" value="ECO:0007669"/>
    <property type="project" value="InterPro"/>
</dbReference>
<proteinExistence type="predicted"/>
<gene>
    <name evidence="2" type="ORF">SY85_22580</name>
</gene>
<dbReference type="InterPro" id="IPR029058">
    <property type="entry name" value="AB_hydrolase_fold"/>
</dbReference>
<dbReference type="SMART" id="SM01065">
    <property type="entry name" value="CBM_2"/>
    <property type="match status" value="1"/>
</dbReference>
<dbReference type="PANTHER" id="PTHR48098">
    <property type="entry name" value="ENTEROCHELIN ESTERASE-RELATED"/>
    <property type="match status" value="1"/>
</dbReference>
<dbReference type="KEGG" id="fla:SY85_22580"/>
<dbReference type="InterPro" id="IPR050583">
    <property type="entry name" value="Mycobacterial_A85_antigen"/>
</dbReference>
<sequence>MHKWLLLAGLGLAGTLQAQFRITLLIKELPSYHQLNEPVFIAGSFNNWKPDEKTAQLEKDASGVYRISFVAPPGKQEFKFTRGSWERVESGQNGSSVANRVLTVSSDTTIEVSILHWADHFPKKPKVSTASKNVHLVDTSFYIPQLLRYRRVMIYLPESYNRSNKTYPVLYMHDGQNVFDEITAFAGEWGVDEALDTMNAQYGETIVVTIDNSSEKRINEYCPYDMQQFGKGEGNQYVDFLVHTLMPYINRHYKTKRSAKYTSIAGSSMGGLISFYALLKYPNKFGAAGVFSPAFWVAPALKEDIEKKAKKVKGRMYFFAGKQESEHMVTDMLGVFEQMTRLSKADITTVIRAEGKHDEATWRHEFPIFYHWLSHYKSGK</sequence>
<dbReference type="InterPro" id="IPR014756">
    <property type="entry name" value="Ig_E-set"/>
</dbReference>
<feature type="domain" description="CBM20" evidence="1">
    <location>
        <begin position="19"/>
        <end position="114"/>
    </location>
</feature>
<dbReference type="InterPro" id="IPR002044">
    <property type="entry name" value="CBM20"/>
</dbReference>
<dbReference type="InterPro" id="IPR013783">
    <property type="entry name" value="Ig-like_fold"/>
</dbReference>
<dbReference type="Gene3D" id="3.40.50.1820">
    <property type="entry name" value="alpha/beta hydrolase"/>
    <property type="match status" value="1"/>
</dbReference>